<keyword evidence="5" id="KW-0863">Zinc-finger</keyword>
<dbReference type="Pfam" id="PF17788">
    <property type="entry name" value="HypF_C"/>
    <property type="match status" value="1"/>
</dbReference>
<dbReference type="PROSITE" id="PS51163">
    <property type="entry name" value="YRDC"/>
    <property type="match status" value="1"/>
</dbReference>
<dbReference type="Pfam" id="PF22521">
    <property type="entry name" value="HypF_C_2"/>
    <property type="match status" value="1"/>
</dbReference>
<evidence type="ECO:0000313" key="14">
    <source>
        <dbReference type="Proteomes" id="UP001500886"/>
    </source>
</evidence>
<accession>A0ABN3U459</accession>
<dbReference type="EC" id="6.2.-.-" evidence="8"/>
<evidence type="ECO:0000256" key="9">
    <source>
        <dbReference type="PROSITE-ProRule" id="PRU00520"/>
    </source>
</evidence>
<dbReference type="SUPFAM" id="SSF54975">
    <property type="entry name" value="Acylphosphatase/BLUF domain-like"/>
    <property type="match status" value="1"/>
</dbReference>
<comment type="similarity">
    <text evidence="2 8">Belongs to the carbamoyltransferase HypF family.</text>
</comment>
<dbReference type="Gene3D" id="3.30.110.120">
    <property type="match status" value="1"/>
</dbReference>
<feature type="region of interest" description="Disordered" evidence="10">
    <location>
        <begin position="1"/>
        <end position="22"/>
    </location>
</feature>
<dbReference type="InterPro" id="IPR036046">
    <property type="entry name" value="Acylphosphatase-like_dom_sf"/>
</dbReference>
<comment type="catalytic activity">
    <reaction evidence="9">
        <text>an acyl phosphate + H2O = a carboxylate + phosphate + H(+)</text>
        <dbReference type="Rhea" id="RHEA:14965"/>
        <dbReference type="ChEBI" id="CHEBI:15377"/>
        <dbReference type="ChEBI" id="CHEBI:15378"/>
        <dbReference type="ChEBI" id="CHEBI:29067"/>
        <dbReference type="ChEBI" id="CHEBI:43474"/>
        <dbReference type="ChEBI" id="CHEBI:59918"/>
        <dbReference type="EC" id="3.6.1.7"/>
    </reaction>
</comment>
<evidence type="ECO:0000259" key="11">
    <source>
        <dbReference type="PROSITE" id="PS51160"/>
    </source>
</evidence>
<protein>
    <recommendedName>
        <fullName evidence="8">Carbamoyltransferase</fullName>
        <ecNumber evidence="8">6.2.-.-</ecNumber>
    </recommendedName>
</protein>
<feature type="domain" description="Acylphosphatase-like" evidence="11">
    <location>
        <begin position="27"/>
        <end position="113"/>
    </location>
</feature>
<dbReference type="PANTHER" id="PTHR42959:SF1">
    <property type="entry name" value="CARBAMOYLTRANSFERASE HYPF"/>
    <property type="match status" value="1"/>
</dbReference>
<feature type="active site" evidence="9">
    <location>
        <position position="60"/>
    </location>
</feature>
<dbReference type="Proteomes" id="UP001500886">
    <property type="component" value="Unassembled WGS sequence"/>
</dbReference>
<dbReference type="PIRSF" id="PIRSF006256">
    <property type="entry name" value="CMPcnvr_hdrg_mat"/>
    <property type="match status" value="1"/>
</dbReference>
<sequence>MTTPTDEGRSAPGAPAEGGTAAAGCVRERVVVRGAVQGVGFRPFVHGLARELGLSGFVRNDAGGLVAEVEGDPHRLRAFRERLTGHAPPLAVISSIDRHRLPALGGTGFVIRPSVPGPGHTRVPPDAALCPQCHAELTDPADRRHRHPFIACTHCGPRFTIVTGLPYDRATTTMAPFALCERCAAEYADPADRRFHTQPVACPDCGPRLHLDDSGAHLTGEQALARARDLLAGGRIVAVKGIGGHHLACDATDPAAVGRLRALKERGGKPFAVMAADLAAVRALAAVSDAERDLLCGPRAPVVLLRRRTTAPLADAVCPGTPDVGVMLPYSPLHRLLFGLPGDPPGPRVLVMTSANRSGEPLVTDDADARLPALCDARLGHDRAIRTPCDDSVVRVRPDGSHLPLRRSRGYVPEPLDLPFDVTPALAAGGDLKNVFCLARGRTAWLSQHIGDLDRLENVAVLDAAVRHLSALTGVRPRLLAADRHPGYRSTAWARDRAAGRPLHLVQHHHAHVASAMADAGLDGSAPVIGVAFDGTGYGDDGAVWGGEVLLADYAGYRRLAHLAYVPLPGGDAAVRNPCRMALAHLYAAGEPWHADLPCVRACDERERTLLARQLERGVACVPTSSMGRLFDALASLAGIRHRTGHEAQAAVELQAHAAPAMDHCGTPYAFALHGEPGRPQAIDPAPVLRAAAADVRAGTPREVVAARFHHAVAAAVAAACEAARQRTGTTTVALTGGVFANAVLDEACTAALGARHFTVLRHRAVPCGDGGLALGQLLVAARAHRTPEGGTHVPGRARQGRPH</sequence>
<gene>
    <name evidence="13" type="primary">hypF</name>
    <name evidence="13" type="ORF">GCM10010315_47120</name>
</gene>
<keyword evidence="9" id="KW-0378">Hydrolase</keyword>
<evidence type="ECO:0000256" key="6">
    <source>
        <dbReference type="ARBA" id="ARBA00022833"/>
    </source>
</evidence>
<evidence type="ECO:0000256" key="3">
    <source>
        <dbReference type="ARBA" id="ARBA00022598"/>
    </source>
</evidence>
<feature type="compositionally biased region" description="Low complexity" evidence="10">
    <location>
        <begin position="11"/>
        <end position="22"/>
    </location>
</feature>
<evidence type="ECO:0000259" key="12">
    <source>
        <dbReference type="PROSITE" id="PS51163"/>
    </source>
</evidence>
<dbReference type="InterPro" id="IPR041440">
    <property type="entry name" value="HypF_C"/>
</dbReference>
<dbReference type="InterPro" id="IPR051060">
    <property type="entry name" value="Carbamoyltrans_HypF-like"/>
</dbReference>
<dbReference type="InterPro" id="IPR004421">
    <property type="entry name" value="Carbamoyltransferase_HypF"/>
</dbReference>
<dbReference type="Gene3D" id="3.30.420.40">
    <property type="match status" value="1"/>
</dbReference>
<dbReference type="InterPro" id="IPR011125">
    <property type="entry name" value="Znf_HypF"/>
</dbReference>
<dbReference type="PROSITE" id="PS00150">
    <property type="entry name" value="ACYLPHOSPHATASE_1"/>
    <property type="match status" value="1"/>
</dbReference>
<evidence type="ECO:0000256" key="4">
    <source>
        <dbReference type="ARBA" id="ARBA00022723"/>
    </source>
</evidence>
<evidence type="ECO:0000313" key="13">
    <source>
        <dbReference type="EMBL" id="GAA2722280.1"/>
    </source>
</evidence>
<dbReference type="PANTHER" id="PTHR42959">
    <property type="entry name" value="CARBAMOYLTRANSFERASE"/>
    <property type="match status" value="1"/>
</dbReference>
<evidence type="ECO:0000256" key="2">
    <source>
        <dbReference type="ARBA" id="ARBA00008097"/>
    </source>
</evidence>
<dbReference type="InterPro" id="IPR001792">
    <property type="entry name" value="Acylphosphatase-like_dom"/>
</dbReference>
<keyword evidence="4" id="KW-0479">Metal-binding</keyword>
<dbReference type="Gene3D" id="3.90.870.50">
    <property type="match status" value="1"/>
</dbReference>
<dbReference type="PROSITE" id="PS51160">
    <property type="entry name" value="ACYLPHOSPHATASE_3"/>
    <property type="match status" value="1"/>
</dbReference>
<dbReference type="Pfam" id="PF01300">
    <property type="entry name" value="Sua5_yciO_yrdC"/>
    <property type="match status" value="1"/>
</dbReference>
<evidence type="ECO:0000256" key="7">
    <source>
        <dbReference type="ARBA" id="ARBA00048220"/>
    </source>
</evidence>
<reference evidence="13 14" key="1">
    <citation type="journal article" date="2019" name="Int. J. Syst. Evol. Microbiol.">
        <title>The Global Catalogue of Microorganisms (GCM) 10K type strain sequencing project: providing services to taxonomists for standard genome sequencing and annotation.</title>
        <authorList>
            <consortium name="The Broad Institute Genomics Platform"/>
            <consortium name="The Broad Institute Genome Sequencing Center for Infectious Disease"/>
            <person name="Wu L."/>
            <person name="Ma J."/>
        </authorList>
    </citation>
    <scope>NUCLEOTIDE SEQUENCE [LARGE SCALE GENOMIC DNA]</scope>
    <source>
        <strain evidence="13 14">JCM 4542</strain>
    </source>
</reference>
<evidence type="ECO:0000256" key="10">
    <source>
        <dbReference type="SAM" id="MobiDB-lite"/>
    </source>
</evidence>
<feature type="active site" evidence="9">
    <location>
        <position position="42"/>
    </location>
</feature>
<evidence type="ECO:0000256" key="8">
    <source>
        <dbReference type="PIRNR" id="PIRNR006256"/>
    </source>
</evidence>
<keyword evidence="3" id="KW-0436">Ligase</keyword>
<dbReference type="NCBIfam" id="TIGR00143">
    <property type="entry name" value="hypF"/>
    <property type="match status" value="1"/>
</dbReference>
<dbReference type="Pfam" id="PF00708">
    <property type="entry name" value="Acylphosphatase"/>
    <property type="match status" value="1"/>
</dbReference>
<dbReference type="Gene3D" id="3.30.420.360">
    <property type="match status" value="1"/>
</dbReference>
<dbReference type="InterPro" id="IPR017945">
    <property type="entry name" value="DHBP_synth_RibB-like_a/b_dom"/>
</dbReference>
<feature type="domain" description="YrdC-like" evidence="12">
    <location>
        <begin position="221"/>
        <end position="410"/>
    </location>
</feature>
<evidence type="ECO:0000256" key="5">
    <source>
        <dbReference type="ARBA" id="ARBA00022771"/>
    </source>
</evidence>
<dbReference type="EMBL" id="BAAASL010000019">
    <property type="protein sequence ID" value="GAA2722280.1"/>
    <property type="molecule type" value="Genomic_DNA"/>
</dbReference>
<comment type="catalytic activity">
    <reaction evidence="7">
        <text>C-terminal L-cysteinyl-[HypE protein] + carbamoyl phosphate + ATP + H2O = C-terminal S-carboxamide-L-cysteinyl-[HypE protein] + AMP + phosphate + diphosphate + H(+)</text>
        <dbReference type="Rhea" id="RHEA:55636"/>
        <dbReference type="Rhea" id="RHEA-COMP:14247"/>
        <dbReference type="Rhea" id="RHEA-COMP:14392"/>
        <dbReference type="ChEBI" id="CHEBI:15377"/>
        <dbReference type="ChEBI" id="CHEBI:15378"/>
        <dbReference type="ChEBI" id="CHEBI:30616"/>
        <dbReference type="ChEBI" id="CHEBI:33019"/>
        <dbReference type="ChEBI" id="CHEBI:43474"/>
        <dbReference type="ChEBI" id="CHEBI:58228"/>
        <dbReference type="ChEBI" id="CHEBI:76913"/>
        <dbReference type="ChEBI" id="CHEBI:139126"/>
        <dbReference type="ChEBI" id="CHEBI:456215"/>
    </reaction>
</comment>
<organism evidence="13 14">
    <name type="scientific">Streptomyces luteosporeus</name>
    <dbReference type="NCBI Taxonomy" id="173856"/>
    <lineage>
        <taxon>Bacteria</taxon>
        <taxon>Bacillati</taxon>
        <taxon>Actinomycetota</taxon>
        <taxon>Actinomycetes</taxon>
        <taxon>Kitasatosporales</taxon>
        <taxon>Streptomycetaceae</taxon>
        <taxon>Streptomyces</taxon>
    </lineage>
</organism>
<comment type="caution">
    <text evidence="13">The sequence shown here is derived from an EMBL/GenBank/DDBJ whole genome shotgun (WGS) entry which is preliminary data.</text>
</comment>
<dbReference type="Pfam" id="PF07503">
    <property type="entry name" value="zf-HYPF"/>
    <property type="match status" value="2"/>
</dbReference>
<dbReference type="InterPro" id="IPR017968">
    <property type="entry name" value="Acylphosphatase_CS"/>
</dbReference>
<proteinExistence type="inferred from homology"/>
<keyword evidence="6" id="KW-0862">Zinc</keyword>
<name>A0ABN3U459_9ACTN</name>
<keyword evidence="14" id="KW-1185">Reference proteome</keyword>
<dbReference type="InterPro" id="IPR006070">
    <property type="entry name" value="Sua5-like_dom"/>
</dbReference>
<dbReference type="InterPro" id="IPR055128">
    <property type="entry name" value="HypF_C_2"/>
</dbReference>
<dbReference type="SUPFAM" id="SSF55821">
    <property type="entry name" value="YrdC/RibB"/>
    <property type="match status" value="1"/>
</dbReference>
<comment type="pathway">
    <text evidence="1">Protein modification; [NiFe] hydrogenase maturation.</text>
</comment>
<evidence type="ECO:0000256" key="1">
    <source>
        <dbReference type="ARBA" id="ARBA00004711"/>
    </source>
</evidence>